<comment type="caution">
    <text evidence="2">The sequence shown here is derived from an EMBL/GenBank/DDBJ whole genome shotgun (WGS) entry which is preliminary data.</text>
</comment>
<accession>A0A7J5UPF4</accession>
<dbReference type="InterPro" id="IPR015946">
    <property type="entry name" value="KH_dom-like_a/b"/>
</dbReference>
<dbReference type="AlphaFoldDB" id="A0A7J5UPF4"/>
<evidence type="ECO:0000256" key="1">
    <source>
        <dbReference type="SAM" id="MobiDB-lite"/>
    </source>
</evidence>
<dbReference type="RefSeq" id="WP_152204246.1">
    <property type="nucleotide sequence ID" value="NZ_VUKF01000047.1"/>
</dbReference>
<keyword evidence="3" id="KW-1185">Reference proteome</keyword>
<organism evidence="2 3">
    <name type="scientific">Georgenia thermotolerans</name>
    <dbReference type="NCBI Taxonomy" id="527326"/>
    <lineage>
        <taxon>Bacteria</taxon>
        <taxon>Bacillati</taxon>
        <taxon>Actinomycetota</taxon>
        <taxon>Actinomycetes</taxon>
        <taxon>Micrococcales</taxon>
        <taxon>Bogoriellaceae</taxon>
        <taxon>Georgenia</taxon>
    </lineage>
</organism>
<dbReference type="SUPFAM" id="SSF82784">
    <property type="entry name" value="OsmC-like"/>
    <property type="match status" value="1"/>
</dbReference>
<name>A0A7J5UPF4_9MICO</name>
<dbReference type="Pfam" id="PF02566">
    <property type="entry name" value="OsmC"/>
    <property type="match status" value="1"/>
</dbReference>
<dbReference type="OrthoDB" id="4703953at2"/>
<dbReference type="EMBL" id="WHJE01000043">
    <property type="protein sequence ID" value="KAE8764100.1"/>
    <property type="molecule type" value="Genomic_DNA"/>
</dbReference>
<evidence type="ECO:0000313" key="2">
    <source>
        <dbReference type="EMBL" id="KAE8764100.1"/>
    </source>
</evidence>
<gene>
    <name evidence="2" type="ORF">GB883_10620</name>
</gene>
<reference evidence="2 3" key="1">
    <citation type="submission" date="2019-10" db="EMBL/GenBank/DDBJ databases">
        <title>Georgenia wutianyii sp. nov. and Georgenia yuyongxinii sp. nov. isolated from plateau pika (Ochotona curzoniae) in the Qinghai-Tibet plateau of China.</title>
        <authorList>
            <person name="Tian Z."/>
        </authorList>
    </citation>
    <scope>NUCLEOTIDE SEQUENCE [LARGE SCALE GENOMIC DNA]</scope>
    <source>
        <strain evidence="2 3">DSM 21501</strain>
    </source>
</reference>
<protein>
    <submittedName>
        <fullName evidence="2">OsmC family peroxiredoxin</fullName>
    </submittedName>
</protein>
<dbReference type="Gene3D" id="3.30.300.20">
    <property type="match status" value="1"/>
</dbReference>
<dbReference type="InterPro" id="IPR036102">
    <property type="entry name" value="OsmC/Ohrsf"/>
</dbReference>
<sequence length="158" mass="16698">MTDVDPDLQSAASPDLEATPSPALWAERTGTRSYTGRNTRGAQVLIGDSKDEGVFSPGELLQIALAACSALSADHRLAHALGPDFRAVVGVSNAKNQEENRYESMTVEIVTDLSALDEATRAKTLERAELAIERQCTVGRTLAAGASHTIVFTDEAAG</sequence>
<dbReference type="InterPro" id="IPR003718">
    <property type="entry name" value="OsmC/Ohr_fam"/>
</dbReference>
<proteinExistence type="predicted"/>
<feature type="region of interest" description="Disordered" evidence="1">
    <location>
        <begin position="1"/>
        <end position="24"/>
    </location>
</feature>
<dbReference type="Proteomes" id="UP000451860">
    <property type="component" value="Unassembled WGS sequence"/>
</dbReference>
<evidence type="ECO:0000313" key="3">
    <source>
        <dbReference type="Proteomes" id="UP000451860"/>
    </source>
</evidence>